<evidence type="ECO:0000313" key="2">
    <source>
        <dbReference type="EMBL" id="PSL55473.1"/>
    </source>
</evidence>
<feature type="domain" description="Macro" evidence="1">
    <location>
        <begin position="33"/>
        <end position="204"/>
    </location>
</feature>
<keyword evidence="3" id="KW-1185">Reference proteome</keyword>
<protein>
    <submittedName>
        <fullName evidence="2">O-acetyl-ADP-ribose deacetylase (Regulator of RNase III)</fullName>
    </submittedName>
</protein>
<dbReference type="OrthoDB" id="1336276at2"/>
<dbReference type="RefSeq" id="WP_106616327.1">
    <property type="nucleotide sequence ID" value="NZ_PYAX01000005.1"/>
</dbReference>
<dbReference type="SMART" id="SM00506">
    <property type="entry name" value="A1pp"/>
    <property type="match status" value="1"/>
</dbReference>
<dbReference type="Gene3D" id="3.40.220.10">
    <property type="entry name" value="Leucine Aminopeptidase, subunit E, domain 1"/>
    <property type="match status" value="1"/>
</dbReference>
<organism evidence="2 3">
    <name type="scientific">Saccharothrix carnea</name>
    <dbReference type="NCBI Taxonomy" id="1280637"/>
    <lineage>
        <taxon>Bacteria</taxon>
        <taxon>Bacillati</taxon>
        <taxon>Actinomycetota</taxon>
        <taxon>Actinomycetes</taxon>
        <taxon>Pseudonocardiales</taxon>
        <taxon>Pseudonocardiaceae</taxon>
        <taxon>Saccharothrix</taxon>
    </lineage>
</organism>
<dbReference type="EMBL" id="PYAX01000005">
    <property type="protein sequence ID" value="PSL55473.1"/>
    <property type="molecule type" value="Genomic_DNA"/>
</dbReference>
<accession>A0A2P8IAH6</accession>
<comment type="caution">
    <text evidence="2">The sequence shown here is derived from an EMBL/GenBank/DDBJ whole genome shotgun (WGS) entry which is preliminary data.</text>
</comment>
<name>A0A2P8IAH6_SACCR</name>
<evidence type="ECO:0000313" key="3">
    <source>
        <dbReference type="Proteomes" id="UP000241118"/>
    </source>
</evidence>
<dbReference type="InterPro" id="IPR043472">
    <property type="entry name" value="Macro_dom-like"/>
</dbReference>
<reference evidence="2 3" key="1">
    <citation type="submission" date="2018-03" db="EMBL/GenBank/DDBJ databases">
        <title>Genomic Encyclopedia of Type Strains, Phase III (KMG-III): the genomes of soil and plant-associated and newly described type strains.</title>
        <authorList>
            <person name="Whitman W."/>
        </authorList>
    </citation>
    <scope>NUCLEOTIDE SEQUENCE [LARGE SCALE GENOMIC DNA]</scope>
    <source>
        <strain evidence="2 3">CGMCC 4.7097</strain>
    </source>
</reference>
<dbReference type="AlphaFoldDB" id="A0A2P8IAH6"/>
<evidence type="ECO:0000259" key="1">
    <source>
        <dbReference type="PROSITE" id="PS51154"/>
    </source>
</evidence>
<dbReference type="InterPro" id="IPR002589">
    <property type="entry name" value="Macro_dom"/>
</dbReference>
<dbReference type="PROSITE" id="PS51154">
    <property type="entry name" value="MACRO"/>
    <property type="match status" value="1"/>
</dbReference>
<dbReference type="Pfam" id="PF01661">
    <property type="entry name" value="Macro"/>
    <property type="match status" value="1"/>
</dbReference>
<dbReference type="SUPFAM" id="SSF52949">
    <property type="entry name" value="Macro domain-like"/>
    <property type="match status" value="1"/>
</dbReference>
<dbReference type="Proteomes" id="UP000241118">
    <property type="component" value="Unassembled WGS sequence"/>
</dbReference>
<proteinExistence type="predicted"/>
<gene>
    <name evidence="2" type="ORF">B0I31_105436</name>
</gene>
<sequence length="204" mass="21273">MLGDVSAADTEGEINAPVAVPRLVLCAVDEPLARAWLAVAEGRTGVEVHRGSVLDIVAEAVVSPANSSGWMRGGIDAVYARAFPQVEGNVRSAVLGLHGGELPVGEALVVPTGEPEPEWLISAPTMRQPGELLPEDTVHPYLAARAVLRLWLAGRLDDGRPLRSVVRTIAMPGLGTGVGGVAPATCARQVAAAWDEVFSPLPSR</sequence>